<evidence type="ECO:0000256" key="1">
    <source>
        <dbReference type="ARBA" id="ARBA00023015"/>
    </source>
</evidence>
<dbReference type="Proteomes" id="UP000595374">
    <property type="component" value="Chromosome"/>
</dbReference>
<dbReference type="Gene3D" id="1.10.10.60">
    <property type="entry name" value="Homeodomain-like"/>
    <property type="match status" value="1"/>
</dbReference>
<accession>A0A7T4DJP9</accession>
<dbReference type="PROSITE" id="PS50977">
    <property type="entry name" value="HTH_TETR_2"/>
    <property type="match status" value="1"/>
</dbReference>
<evidence type="ECO:0000259" key="5">
    <source>
        <dbReference type="PROSITE" id="PS50977"/>
    </source>
</evidence>
<dbReference type="EMBL" id="CP065989">
    <property type="protein sequence ID" value="QQB15083.1"/>
    <property type="molecule type" value="Genomic_DNA"/>
</dbReference>
<dbReference type="AlphaFoldDB" id="A0A7T4DJP9"/>
<dbReference type="GO" id="GO:0003677">
    <property type="term" value="F:DNA binding"/>
    <property type="evidence" value="ECO:0007669"/>
    <property type="project" value="UniProtKB-UniRule"/>
</dbReference>
<evidence type="ECO:0000256" key="3">
    <source>
        <dbReference type="ARBA" id="ARBA00023163"/>
    </source>
</evidence>
<feature type="DNA-binding region" description="H-T-H motif" evidence="4">
    <location>
        <begin position="29"/>
        <end position="48"/>
    </location>
</feature>
<sequence>MGRKKTFDEQAVIDAAIAVFSEHGYTGTDVGLVCERAGIGRSSFYNTFESLDAVFLRALSDYTATGIPLREHLGTSALPVPVLVVERLGGALAQQCADEKRTGCLSANTAAELGREVDAVCTILDPDRAAWLTTYRALLDRGQTEGHIRPDLDAAVTAELIHSVLAGLRIAARVMPADNVQAQARTFVESLCTPDGVTALTAARPADPAPLPSST</sequence>
<dbReference type="SUPFAM" id="SSF46689">
    <property type="entry name" value="Homeodomain-like"/>
    <property type="match status" value="1"/>
</dbReference>
<keyword evidence="1" id="KW-0805">Transcription regulation</keyword>
<dbReference type="PRINTS" id="PR00455">
    <property type="entry name" value="HTHTETR"/>
</dbReference>
<evidence type="ECO:0000256" key="2">
    <source>
        <dbReference type="ARBA" id="ARBA00023125"/>
    </source>
</evidence>
<evidence type="ECO:0000256" key="4">
    <source>
        <dbReference type="PROSITE-ProRule" id="PRU00335"/>
    </source>
</evidence>
<gene>
    <name evidence="6" type="ORF">I6H47_03730</name>
</gene>
<keyword evidence="2 4" id="KW-0238">DNA-binding</keyword>
<dbReference type="InterPro" id="IPR036271">
    <property type="entry name" value="Tet_transcr_reg_TetR-rel_C_sf"/>
</dbReference>
<dbReference type="InterPro" id="IPR009057">
    <property type="entry name" value="Homeodomain-like_sf"/>
</dbReference>
<reference evidence="6 7" key="1">
    <citation type="submission" date="2020-12" db="EMBL/GenBank/DDBJ databases">
        <title>FDA dAtabase for Regulatory Grade micrObial Sequences (FDA-ARGOS): Supporting development and validation of Infectious Disease Dx tests.</title>
        <authorList>
            <person name="Sproer C."/>
            <person name="Gronow S."/>
            <person name="Severitt S."/>
            <person name="Schroder I."/>
            <person name="Tallon L."/>
            <person name="Sadzewicz L."/>
            <person name="Zhao X."/>
            <person name="Boylan J."/>
            <person name="Ott S."/>
            <person name="Bowen H."/>
            <person name="Vavikolanu K."/>
            <person name="Mehta A."/>
            <person name="Aluvathingal J."/>
            <person name="Nadendla S."/>
            <person name="Lowell S."/>
            <person name="Myers T."/>
            <person name="Yan Y."/>
            <person name="Sichtig H."/>
        </authorList>
    </citation>
    <scope>NUCLEOTIDE SEQUENCE [LARGE SCALE GENOMIC DNA]</scope>
    <source>
        <strain evidence="6 7">FDAARGOS_990</strain>
    </source>
</reference>
<evidence type="ECO:0000313" key="7">
    <source>
        <dbReference type="Proteomes" id="UP000595374"/>
    </source>
</evidence>
<dbReference type="Pfam" id="PF16925">
    <property type="entry name" value="TetR_C_13"/>
    <property type="match status" value="1"/>
</dbReference>
<dbReference type="SUPFAM" id="SSF48498">
    <property type="entry name" value="Tetracyclin repressor-like, C-terminal domain"/>
    <property type="match status" value="1"/>
</dbReference>
<dbReference type="RefSeq" id="WP_198500107.1">
    <property type="nucleotide sequence ID" value="NZ_CP065989.1"/>
</dbReference>
<dbReference type="InterPro" id="IPR001647">
    <property type="entry name" value="HTH_TetR"/>
</dbReference>
<protein>
    <submittedName>
        <fullName evidence="6">TetR/AcrR family transcriptional regulator</fullName>
    </submittedName>
</protein>
<name>A0A7T4DJP9_9MICO</name>
<feature type="domain" description="HTH tetR-type" evidence="5">
    <location>
        <begin position="6"/>
        <end position="66"/>
    </location>
</feature>
<organism evidence="6 7">
    <name type="scientific">Brevibacterium casei</name>
    <dbReference type="NCBI Taxonomy" id="33889"/>
    <lineage>
        <taxon>Bacteria</taxon>
        <taxon>Bacillati</taxon>
        <taxon>Actinomycetota</taxon>
        <taxon>Actinomycetes</taxon>
        <taxon>Micrococcales</taxon>
        <taxon>Brevibacteriaceae</taxon>
        <taxon>Brevibacterium</taxon>
    </lineage>
</organism>
<proteinExistence type="predicted"/>
<evidence type="ECO:0000313" key="6">
    <source>
        <dbReference type="EMBL" id="QQB15083.1"/>
    </source>
</evidence>
<dbReference type="InterPro" id="IPR011075">
    <property type="entry name" value="TetR_C"/>
</dbReference>
<keyword evidence="3" id="KW-0804">Transcription</keyword>
<dbReference type="Pfam" id="PF00440">
    <property type="entry name" value="TetR_N"/>
    <property type="match status" value="1"/>
</dbReference>
<dbReference type="Gene3D" id="1.10.357.10">
    <property type="entry name" value="Tetracycline Repressor, domain 2"/>
    <property type="match status" value="1"/>
</dbReference>
<dbReference type="PANTHER" id="PTHR47506">
    <property type="entry name" value="TRANSCRIPTIONAL REGULATORY PROTEIN"/>
    <property type="match status" value="1"/>
</dbReference>
<dbReference type="PANTHER" id="PTHR47506:SF1">
    <property type="entry name" value="HTH-TYPE TRANSCRIPTIONAL REGULATOR YJDC"/>
    <property type="match status" value="1"/>
</dbReference>